<dbReference type="PROSITE" id="PS00430">
    <property type="entry name" value="TONB_DEPENDENT_REC_1"/>
    <property type="match status" value="1"/>
</dbReference>
<dbReference type="RefSeq" id="WP_320003866.1">
    <property type="nucleotide sequence ID" value="NZ_JAUHJS010000003.1"/>
</dbReference>
<keyword evidence="2" id="KW-1185">Reference proteome</keyword>
<evidence type="ECO:0000313" key="1">
    <source>
        <dbReference type="EMBL" id="MDN4165341.1"/>
    </source>
</evidence>
<dbReference type="Gene3D" id="2.120.10.30">
    <property type="entry name" value="TolB, C-terminal domain"/>
    <property type="match status" value="1"/>
</dbReference>
<dbReference type="InterPro" id="IPR011042">
    <property type="entry name" value="6-blade_b-propeller_TolB-like"/>
</dbReference>
<sequence>MIRKITSLALASALFVACQPSEKKQEESTEKKAVSFTKLWETDTLLTTCESVLVDANTGAIYVSNINGMPLEKDGNGFIAKIKNDGSIETLQWATGLSAPKGMAIRDSILYVTDIDRLVGISLASGSIVQEYAIEGAQFLNDVTTDGTSVYFSDMATGKIYQLKDEAPSLFQENVASINGLLFDNGNLLGLSGAGFQNLSQSLMLNDSVTGGDGLVKVADNAYVASRWQGEVYLIEGEITTLLLDTKAAESQTADIGLIADQNIVLIPTFFKNKVVAYQLEK</sequence>
<name>A0ABT8F539_9BACT</name>
<protein>
    <submittedName>
        <fullName evidence="1">ATP-binding protein</fullName>
    </submittedName>
</protein>
<organism evidence="1 2">
    <name type="scientific">Shiella aurantiaca</name>
    <dbReference type="NCBI Taxonomy" id="3058365"/>
    <lineage>
        <taxon>Bacteria</taxon>
        <taxon>Pseudomonadati</taxon>
        <taxon>Bacteroidota</taxon>
        <taxon>Cytophagia</taxon>
        <taxon>Cytophagales</taxon>
        <taxon>Shiellaceae</taxon>
        <taxon>Shiella</taxon>
    </lineage>
</organism>
<dbReference type="GO" id="GO:0005524">
    <property type="term" value="F:ATP binding"/>
    <property type="evidence" value="ECO:0007669"/>
    <property type="project" value="UniProtKB-KW"/>
</dbReference>
<dbReference type="Proteomes" id="UP001168552">
    <property type="component" value="Unassembled WGS sequence"/>
</dbReference>
<comment type="caution">
    <text evidence="1">The sequence shown here is derived from an EMBL/GenBank/DDBJ whole genome shotgun (WGS) entry which is preliminary data.</text>
</comment>
<keyword evidence="1" id="KW-0067">ATP-binding</keyword>
<proteinExistence type="predicted"/>
<dbReference type="InterPro" id="IPR010916">
    <property type="entry name" value="TonB_box_CS"/>
</dbReference>
<gene>
    <name evidence="1" type="ORF">QWY31_07500</name>
</gene>
<dbReference type="PROSITE" id="PS51257">
    <property type="entry name" value="PROKAR_LIPOPROTEIN"/>
    <property type="match status" value="1"/>
</dbReference>
<dbReference type="SUPFAM" id="SSF63829">
    <property type="entry name" value="Calcium-dependent phosphotriesterase"/>
    <property type="match status" value="1"/>
</dbReference>
<evidence type="ECO:0000313" key="2">
    <source>
        <dbReference type="Proteomes" id="UP001168552"/>
    </source>
</evidence>
<reference evidence="1" key="1">
    <citation type="submission" date="2023-06" db="EMBL/GenBank/DDBJ databases">
        <title>Cytophagales bacterium Strain LB-30, isolated from soil.</title>
        <authorList>
            <person name="Liu B."/>
        </authorList>
    </citation>
    <scope>NUCLEOTIDE SEQUENCE</scope>
    <source>
        <strain evidence="1">LB-30</strain>
    </source>
</reference>
<dbReference type="EMBL" id="JAUHJS010000003">
    <property type="protein sequence ID" value="MDN4165341.1"/>
    <property type="molecule type" value="Genomic_DNA"/>
</dbReference>
<keyword evidence="1" id="KW-0547">Nucleotide-binding</keyword>
<accession>A0ABT8F539</accession>